<accession>A0A5Q0H7C0</accession>
<dbReference type="InterPro" id="IPR002645">
    <property type="entry name" value="STAS_dom"/>
</dbReference>
<protein>
    <recommendedName>
        <fullName evidence="2">Anti-sigma factor antagonist</fullName>
    </recommendedName>
</protein>
<dbReference type="OrthoDB" id="3481860at2"/>
<organism evidence="4 5">
    <name type="scientific">Saccharothrix syringae</name>
    <name type="common">Nocardiopsis syringae</name>
    <dbReference type="NCBI Taxonomy" id="103733"/>
    <lineage>
        <taxon>Bacteria</taxon>
        <taxon>Bacillati</taxon>
        <taxon>Actinomycetota</taxon>
        <taxon>Actinomycetes</taxon>
        <taxon>Pseudonocardiales</taxon>
        <taxon>Pseudonocardiaceae</taxon>
        <taxon>Saccharothrix</taxon>
    </lineage>
</organism>
<dbReference type="EMBL" id="CP034550">
    <property type="protein sequence ID" value="QFZ21602.1"/>
    <property type="molecule type" value="Genomic_DNA"/>
</dbReference>
<dbReference type="PANTHER" id="PTHR33495">
    <property type="entry name" value="ANTI-SIGMA FACTOR ANTAGONIST TM_1081-RELATED-RELATED"/>
    <property type="match status" value="1"/>
</dbReference>
<dbReference type="Gene3D" id="3.30.750.24">
    <property type="entry name" value="STAS domain"/>
    <property type="match status" value="1"/>
</dbReference>
<keyword evidence="5" id="KW-1185">Reference proteome</keyword>
<gene>
    <name evidence="4" type="ORF">EKG83_33175</name>
</gene>
<proteinExistence type="inferred from homology"/>
<dbReference type="GO" id="GO:0043856">
    <property type="term" value="F:anti-sigma factor antagonist activity"/>
    <property type="evidence" value="ECO:0007669"/>
    <property type="project" value="InterPro"/>
</dbReference>
<feature type="domain" description="STAS" evidence="3">
    <location>
        <begin position="7"/>
        <end position="102"/>
    </location>
</feature>
<dbReference type="NCBIfam" id="TIGR00377">
    <property type="entry name" value="ant_ant_sig"/>
    <property type="match status" value="1"/>
</dbReference>
<evidence type="ECO:0000313" key="4">
    <source>
        <dbReference type="EMBL" id="QFZ21602.1"/>
    </source>
</evidence>
<dbReference type="KEGG" id="ssyi:EKG83_33175"/>
<dbReference type="PROSITE" id="PS50801">
    <property type="entry name" value="STAS"/>
    <property type="match status" value="1"/>
</dbReference>
<reference evidence="5" key="1">
    <citation type="journal article" date="2021" name="Curr. Microbiol.">
        <title>Complete genome of nocamycin-producing strain Saccharothrix syringae NRRL B-16468 reveals the biosynthetic potential for secondary metabolites.</title>
        <authorList>
            <person name="Mo X."/>
            <person name="Yang S."/>
        </authorList>
    </citation>
    <scope>NUCLEOTIDE SEQUENCE [LARGE SCALE GENOMIC DNA]</scope>
    <source>
        <strain evidence="5">ATCC 51364 / DSM 43886 / JCM 6844 / KCTC 9398 / NBRC 14523 / NRRL B-16468 / INA 2240</strain>
    </source>
</reference>
<comment type="similarity">
    <text evidence="1 2">Belongs to the anti-sigma-factor antagonist family.</text>
</comment>
<evidence type="ECO:0000256" key="2">
    <source>
        <dbReference type="RuleBase" id="RU003749"/>
    </source>
</evidence>
<dbReference type="Pfam" id="PF01740">
    <property type="entry name" value="STAS"/>
    <property type="match status" value="1"/>
</dbReference>
<evidence type="ECO:0000313" key="5">
    <source>
        <dbReference type="Proteomes" id="UP000325787"/>
    </source>
</evidence>
<dbReference type="PANTHER" id="PTHR33495:SF2">
    <property type="entry name" value="ANTI-SIGMA FACTOR ANTAGONIST TM_1081-RELATED"/>
    <property type="match status" value="1"/>
</dbReference>
<name>A0A5Q0H7C0_SACSY</name>
<dbReference type="RefSeq" id="WP_051766797.1">
    <property type="nucleotide sequence ID" value="NZ_CP034550.1"/>
</dbReference>
<evidence type="ECO:0000256" key="1">
    <source>
        <dbReference type="ARBA" id="ARBA00009013"/>
    </source>
</evidence>
<dbReference type="SUPFAM" id="SSF52091">
    <property type="entry name" value="SpoIIaa-like"/>
    <property type="match status" value="1"/>
</dbReference>
<dbReference type="CDD" id="cd07043">
    <property type="entry name" value="STAS_anti-anti-sigma_factors"/>
    <property type="match status" value="1"/>
</dbReference>
<dbReference type="Proteomes" id="UP000325787">
    <property type="component" value="Chromosome"/>
</dbReference>
<dbReference type="InterPro" id="IPR036513">
    <property type="entry name" value="STAS_dom_sf"/>
</dbReference>
<dbReference type="AlphaFoldDB" id="A0A5Q0H7C0"/>
<dbReference type="InterPro" id="IPR003658">
    <property type="entry name" value="Anti-sigma_ant"/>
</dbReference>
<sequence>MDEALPLSVGVRERDRDTVVSVAGELDYGTTPQLLAVAEPLAARGGALVLDLADLTFCDSSALSALVRLHKASRVAGGSLSLAALRSQVRAAITMTSLDQLLTIVDEVPAGPDGHPRP</sequence>
<evidence type="ECO:0000259" key="3">
    <source>
        <dbReference type="PROSITE" id="PS50801"/>
    </source>
</evidence>